<name>S7Q799_GLOTA</name>
<evidence type="ECO:0000313" key="3">
    <source>
        <dbReference type="Proteomes" id="UP000030669"/>
    </source>
</evidence>
<sequence>TQTIGARTIFHKAQATMKSVYPYIQTQEQLDTLLGGIKELQYVETETMIRDPPAINRKGRHQTAQLTSHIEGPLRGGGPTKMGRTKRRRCGLCKQTGHNHQMCP</sequence>
<gene>
    <name evidence="2" type="ORF">GLOTRDRAFT_26487</name>
</gene>
<dbReference type="KEGG" id="gtr:GLOTRDRAFT_26487"/>
<dbReference type="RefSeq" id="XP_007865496.1">
    <property type="nucleotide sequence ID" value="XM_007867305.1"/>
</dbReference>
<dbReference type="AlphaFoldDB" id="S7Q799"/>
<dbReference type="Proteomes" id="UP000030669">
    <property type="component" value="Unassembled WGS sequence"/>
</dbReference>
<feature type="non-terminal residue" evidence="2">
    <location>
        <position position="104"/>
    </location>
</feature>
<dbReference type="GeneID" id="19305194"/>
<evidence type="ECO:0000256" key="1">
    <source>
        <dbReference type="SAM" id="MobiDB-lite"/>
    </source>
</evidence>
<reference evidence="2 3" key="1">
    <citation type="journal article" date="2012" name="Science">
        <title>The Paleozoic origin of enzymatic lignin decomposition reconstructed from 31 fungal genomes.</title>
        <authorList>
            <person name="Floudas D."/>
            <person name="Binder M."/>
            <person name="Riley R."/>
            <person name="Barry K."/>
            <person name="Blanchette R.A."/>
            <person name="Henrissat B."/>
            <person name="Martinez A.T."/>
            <person name="Otillar R."/>
            <person name="Spatafora J.W."/>
            <person name="Yadav J.S."/>
            <person name="Aerts A."/>
            <person name="Benoit I."/>
            <person name="Boyd A."/>
            <person name="Carlson A."/>
            <person name="Copeland A."/>
            <person name="Coutinho P.M."/>
            <person name="de Vries R.P."/>
            <person name="Ferreira P."/>
            <person name="Findley K."/>
            <person name="Foster B."/>
            <person name="Gaskell J."/>
            <person name="Glotzer D."/>
            <person name="Gorecki P."/>
            <person name="Heitman J."/>
            <person name="Hesse C."/>
            <person name="Hori C."/>
            <person name="Igarashi K."/>
            <person name="Jurgens J.A."/>
            <person name="Kallen N."/>
            <person name="Kersten P."/>
            <person name="Kohler A."/>
            <person name="Kuees U."/>
            <person name="Kumar T.K.A."/>
            <person name="Kuo A."/>
            <person name="LaButti K."/>
            <person name="Larrondo L.F."/>
            <person name="Lindquist E."/>
            <person name="Ling A."/>
            <person name="Lombard V."/>
            <person name="Lucas S."/>
            <person name="Lundell T."/>
            <person name="Martin R."/>
            <person name="McLaughlin D.J."/>
            <person name="Morgenstern I."/>
            <person name="Morin E."/>
            <person name="Murat C."/>
            <person name="Nagy L.G."/>
            <person name="Nolan M."/>
            <person name="Ohm R.A."/>
            <person name="Patyshakuliyeva A."/>
            <person name="Rokas A."/>
            <person name="Ruiz-Duenas F.J."/>
            <person name="Sabat G."/>
            <person name="Salamov A."/>
            <person name="Samejima M."/>
            <person name="Schmutz J."/>
            <person name="Slot J.C."/>
            <person name="St John F."/>
            <person name="Stenlid J."/>
            <person name="Sun H."/>
            <person name="Sun S."/>
            <person name="Syed K."/>
            <person name="Tsang A."/>
            <person name="Wiebenga A."/>
            <person name="Young D."/>
            <person name="Pisabarro A."/>
            <person name="Eastwood D.C."/>
            <person name="Martin F."/>
            <person name="Cullen D."/>
            <person name="Grigoriev I.V."/>
            <person name="Hibbett D.S."/>
        </authorList>
    </citation>
    <scope>NUCLEOTIDE SEQUENCE [LARGE SCALE GENOMIC DNA]</scope>
    <source>
        <strain evidence="2 3">ATCC 11539</strain>
    </source>
</reference>
<proteinExistence type="predicted"/>
<protein>
    <submittedName>
        <fullName evidence="2">Uncharacterized protein</fullName>
    </submittedName>
</protein>
<organism evidence="2 3">
    <name type="scientific">Gloeophyllum trabeum (strain ATCC 11539 / FP-39264 / Madison 617)</name>
    <name type="common">Brown rot fungus</name>
    <dbReference type="NCBI Taxonomy" id="670483"/>
    <lineage>
        <taxon>Eukaryota</taxon>
        <taxon>Fungi</taxon>
        <taxon>Dikarya</taxon>
        <taxon>Basidiomycota</taxon>
        <taxon>Agaricomycotina</taxon>
        <taxon>Agaricomycetes</taxon>
        <taxon>Gloeophyllales</taxon>
        <taxon>Gloeophyllaceae</taxon>
        <taxon>Gloeophyllum</taxon>
    </lineage>
</organism>
<accession>S7Q799</accession>
<feature type="region of interest" description="Disordered" evidence="1">
    <location>
        <begin position="64"/>
        <end position="87"/>
    </location>
</feature>
<dbReference type="EMBL" id="KB469301">
    <property type="protein sequence ID" value="EPQ55886.1"/>
    <property type="molecule type" value="Genomic_DNA"/>
</dbReference>
<feature type="non-terminal residue" evidence="2">
    <location>
        <position position="1"/>
    </location>
</feature>
<dbReference type="OrthoDB" id="3018493at2759"/>
<dbReference type="HOGENOM" id="CLU_144958_0_0_1"/>
<evidence type="ECO:0000313" key="2">
    <source>
        <dbReference type="EMBL" id="EPQ55886.1"/>
    </source>
</evidence>
<dbReference type="OMA" id="LARDKIC"/>
<keyword evidence="3" id="KW-1185">Reference proteome</keyword>